<accession>A0A1A9ZLW0</accession>
<reference evidence="2" key="1">
    <citation type="submission" date="2014-03" db="EMBL/GenBank/DDBJ databases">
        <authorList>
            <person name="Aksoy S."/>
            <person name="Warren W."/>
            <person name="Wilson R.K."/>
        </authorList>
    </citation>
    <scope>NUCLEOTIDE SEQUENCE [LARGE SCALE GENOMIC DNA]</scope>
    <source>
        <strain evidence="2">IAEA</strain>
    </source>
</reference>
<sequence length="142" mass="17552">MPNKNHHHRHRHRHRHHHHHQHHHCYYYHCHYDVQPIIYKLHYDEDNYHHSLRCRYDDGIQNNFIIMLMTIKQQASLMSRNIKYQLNHKPPLTKCIYNTYAYIITNNKVDCVSLLRQRVSRNSSVVRMLRKRNNIIFPGLDR</sequence>
<dbReference type="AlphaFoldDB" id="A0A1A9ZLW0"/>
<evidence type="ECO:0000313" key="1">
    <source>
        <dbReference type="EnsemblMetazoa" id="GPAI018682-PA"/>
    </source>
</evidence>
<protein>
    <submittedName>
        <fullName evidence="1">Uncharacterized protein</fullName>
    </submittedName>
</protein>
<organism evidence="1 2">
    <name type="scientific">Glossina pallidipes</name>
    <name type="common">Tsetse fly</name>
    <dbReference type="NCBI Taxonomy" id="7398"/>
    <lineage>
        <taxon>Eukaryota</taxon>
        <taxon>Metazoa</taxon>
        <taxon>Ecdysozoa</taxon>
        <taxon>Arthropoda</taxon>
        <taxon>Hexapoda</taxon>
        <taxon>Insecta</taxon>
        <taxon>Pterygota</taxon>
        <taxon>Neoptera</taxon>
        <taxon>Endopterygota</taxon>
        <taxon>Diptera</taxon>
        <taxon>Brachycera</taxon>
        <taxon>Muscomorpha</taxon>
        <taxon>Hippoboscoidea</taxon>
        <taxon>Glossinidae</taxon>
        <taxon>Glossina</taxon>
    </lineage>
</organism>
<dbReference type="Proteomes" id="UP000092445">
    <property type="component" value="Unassembled WGS sequence"/>
</dbReference>
<proteinExistence type="predicted"/>
<dbReference type="EnsemblMetazoa" id="GPAI018682-RA">
    <property type="protein sequence ID" value="GPAI018682-PA"/>
    <property type="gene ID" value="GPAI018682"/>
</dbReference>
<keyword evidence="2" id="KW-1185">Reference proteome</keyword>
<reference evidence="1" key="2">
    <citation type="submission" date="2020-05" db="UniProtKB">
        <authorList>
            <consortium name="EnsemblMetazoa"/>
        </authorList>
    </citation>
    <scope>IDENTIFICATION</scope>
    <source>
        <strain evidence="1">IAEA</strain>
    </source>
</reference>
<evidence type="ECO:0000313" key="2">
    <source>
        <dbReference type="Proteomes" id="UP000092445"/>
    </source>
</evidence>
<dbReference type="VEuPathDB" id="VectorBase:GPAI018682"/>
<name>A0A1A9ZLW0_GLOPL</name>